<reference evidence="2 3" key="1">
    <citation type="submission" date="2016-10" db="EMBL/GenBank/DDBJ databases">
        <title>Rodentibacter gen. nov. and new species.</title>
        <authorList>
            <person name="Christensen H."/>
        </authorList>
    </citation>
    <scope>NUCLEOTIDE SEQUENCE [LARGE SCALE GENOMIC DNA]</scope>
    <source>
        <strain evidence="2 3">1998236014</strain>
    </source>
</reference>
<dbReference type="Proteomes" id="UP000188820">
    <property type="component" value="Unassembled WGS sequence"/>
</dbReference>
<dbReference type="InterPro" id="IPR043729">
    <property type="entry name" value="DUF5672"/>
</dbReference>
<dbReference type="Pfam" id="PF18922">
    <property type="entry name" value="DUF5672"/>
    <property type="match status" value="1"/>
</dbReference>
<organism evidence="2 3">
    <name type="scientific">Rodentibacter caecimuris</name>
    <dbReference type="NCBI Taxonomy" id="1796644"/>
    <lineage>
        <taxon>Bacteria</taxon>
        <taxon>Pseudomonadati</taxon>
        <taxon>Pseudomonadota</taxon>
        <taxon>Gammaproteobacteria</taxon>
        <taxon>Pasteurellales</taxon>
        <taxon>Pasteurellaceae</taxon>
        <taxon>Rodentibacter</taxon>
    </lineage>
</organism>
<keyword evidence="3" id="KW-1185">Reference proteome</keyword>
<evidence type="ECO:0000313" key="3">
    <source>
        <dbReference type="Proteomes" id="UP000188820"/>
    </source>
</evidence>
<feature type="non-terminal residue" evidence="2">
    <location>
        <position position="1"/>
    </location>
</feature>
<dbReference type="EMBL" id="MLAA01000033">
    <property type="protein sequence ID" value="OOF68742.1"/>
    <property type="molecule type" value="Genomic_DNA"/>
</dbReference>
<comment type="caution">
    <text evidence="2">The sequence shown here is derived from an EMBL/GenBank/DDBJ whole genome shotgun (WGS) entry which is preliminary data.</text>
</comment>
<evidence type="ECO:0000313" key="2">
    <source>
        <dbReference type="EMBL" id="OOF68742.1"/>
    </source>
</evidence>
<evidence type="ECO:0000259" key="1">
    <source>
        <dbReference type="Pfam" id="PF18922"/>
    </source>
</evidence>
<gene>
    <name evidence="2" type="ORF">BKG89_07390</name>
</gene>
<dbReference type="RefSeq" id="WP_077463638.1">
    <property type="nucleotide sequence ID" value="NZ_MLAA01000033.1"/>
</dbReference>
<name>A0ABX3KZX7_9PAST</name>
<accession>A0ABX3KZX7</accession>
<protein>
    <recommendedName>
        <fullName evidence="1">DUF5672 domain-containing protein</fullName>
    </recommendedName>
</protein>
<proteinExistence type="predicted"/>
<feature type="domain" description="DUF5672" evidence="1">
    <location>
        <begin position="28"/>
        <end position="197"/>
    </location>
</feature>
<sequence>ALPDYIEHIEVKPFSYFEYNFFMLYSLGRLIKTDFALIVQNDGWVMNGQNWRDEFFDYDYIGASVPTFVEVQHNQYICHHSRKHWLQHYPDVPENMYESQNGGFSLRSRRLLNASRELGLAMSVMPPLAIDQYPVSLQWQPTAPHIEDTFLTTIKRRFLEEQGFRFAPREIATRFSVETLMVHIICGTPLEEVMGVHFGSDMVLIGEKDILLKRKLADSIEELKRNVIITELLRTGHNLHIPAEFNLTEKAQ</sequence>